<accession>A0ABS5G1Z7</accession>
<dbReference type="Gene3D" id="3.40.50.2000">
    <property type="entry name" value="Glycogen Phosphorylase B"/>
    <property type="match status" value="1"/>
</dbReference>
<dbReference type="PANTHER" id="PTHR12526:SF590">
    <property type="entry name" value="ALPHA-MALTOSE-1-PHOSPHATE SYNTHASE"/>
    <property type="match status" value="1"/>
</dbReference>
<proteinExistence type="predicted"/>
<evidence type="ECO:0000313" key="1">
    <source>
        <dbReference type="EMBL" id="MBR1135299.1"/>
    </source>
</evidence>
<dbReference type="Pfam" id="PF13692">
    <property type="entry name" value="Glyco_trans_1_4"/>
    <property type="match status" value="1"/>
</dbReference>
<reference evidence="2" key="1">
    <citation type="journal article" date="2021" name="ISME J.">
        <title>Evolutionary origin and ecological implication of a unique nif island in free-living Bradyrhizobium lineages.</title>
        <authorList>
            <person name="Tao J."/>
        </authorList>
    </citation>
    <scope>NUCLEOTIDE SEQUENCE [LARGE SCALE GENOMIC DNA]</scope>
    <source>
        <strain evidence="2">SZCCT0094</strain>
    </source>
</reference>
<keyword evidence="2" id="KW-1185">Reference proteome</keyword>
<gene>
    <name evidence="1" type="ORF">JQ619_05950</name>
</gene>
<organism evidence="1 2">
    <name type="scientific">Bradyrhizobium denitrificans</name>
    <dbReference type="NCBI Taxonomy" id="2734912"/>
    <lineage>
        <taxon>Bacteria</taxon>
        <taxon>Pseudomonadati</taxon>
        <taxon>Pseudomonadota</taxon>
        <taxon>Alphaproteobacteria</taxon>
        <taxon>Hyphomicrobiales</taxon>
        <taxon>Nitrobacteraceae</taxon>
        <taxon>Bradyrhizobium</taxon>
    </lineage>
</organism>
<evidence type="ECO:0000313" key="2">
    <source>
        <dbReference type="Proteomes" id="UP001314635"/>
    </source>
</evidence>
<dbReference type="SUPFAM" id="SSF53756">
    <property type="entry name" value="UDP-Glycosyltransferase/glycogen phosphorylase"/>
    <property type="match status" value="1"/>
</dbReference>
<comment type="caution">
    <text evidence="1">The sequence shown here is derived from an EMBL/GenBank/DDBJ whole genome shotgun (WGS) entry which is preliminary data.</text>
</comment>
<name>A0ABS5G1Z7_9BRAD</name>
<protein>
    <submittedName>
        <fullName evidence="1">Glycosyltransferase family 4 protein</fullName>
    </submittedName>
</protein>
<dbReference type="EMBL" id="JAFCLK010000005">
    <property type="protein sequence ID" value="MBR1135299.1"/>
    <property type="molecule type" value="Genomic_DNA"/>
</dbReference>
<dbReference type="Proteomes" id="UP001314635">
    <property type="component" value="Unassembled WGS sequence"/>
</dbReference>
<dbReference type="PANTHER" id="PTHR12526">
    <property type="entry name" value="GLYCOSYLTRANSFERASE"/>
    <property type="match status" value="1"/>
</dbReference>
<sequence length="272" mass="29862">MLVTHGPTLAAWCALFARLLGVDVPILAHSFNFVALPGRLKLVVFRFALARVRRFVVFSQVEREVYAAAFHLPIERFEFLHWSVQPPAVASPDDPVEAGNYVAAIGGNARDYPTLIEAARELPDVRFVLVVRPENLAGLKVPQNMSVHCNIGFGEAMNILYHARFMALPLNDAQVPCGHVTLVAAMHLGKAMVVTDSRGVRDYVFDGENALLVEPKSPAALAAAIRRLWDDREFCGRLAEHGRLFAAKSCTEGQVAVQFGGFLHELVAGRPQ</sequence>